<dbReference type="RefSeq" id="WP_104736766.1">
    <property type="nucleotide sequence ID" value="NZ_BMHR01000002.1"/>
</dbReference>
<dbReference type="Pfam" id="PF04143">
    <property type="entry name" value="Sulf_transp"/>
    <property type="match status" value="1"/>
</dbReference>
<keyword evidence="4" id="KW-0997">Cell inner membrane</keyword>
<evidence type="ECO:0000256" key="6">
    <source>
        <dbReference type="ARBA" id="ARBA00022989"/>
    </source>
</evidence>
<keyword evidence="2" id="KW-0813">Transport</keyword>
<protein>
    <submittedName>
        <fullName evidence="10">YeeE/YedE</fullName>
    </submittedName>
</protein>
<reference evidence="10 11" key="1">
    <citation type="submission" date="2018-01" db="EMBL/GenBank/DDBJ databases">
        <title>Draft genome of the type strain Pseudomonas oceani DSM 100277 isolated from the deep water in Okinawa trough, northwestern Pacific Ocean.</title>
        <authorList>
            <person name="Gomila M."/>
            <person name="Mulet M."/>
            <person name="Garcia-Valdes E."/>
            <person name="Lalucat J."/>
        </authorList>
    </citation>
    <scope>NUCLEOTIDE SEQUENCE [LARGE SCALE GENOMIC DNA]</scope>
    <source>
        <strain evidence="10 11">DSM 100277</strain>
    </source>
</reference>
<keyword evidence="11" id="KW-1185">Reference proteome</keyword>
<organism evidence="10 11">
    <name type="scientific">Halopseudomonas oceani</name>
    <dbReference type="NCBI Taxonomy" id="1708783"/>
    <lineage>
        <taxon>Bacteria</taxon>
        <taxon>Pseudomonadati</taxon>
        <taxon>Pseudomonadota</taxon>
        <taxon>Gammaproteobacteria</taxon>
        <taxon>Pseudomonadales</taxon>
        <taxon>Pseudomonadaceae</taxon>
        <taxon>Halopseudomonas</taxon>
    </lineage>
</organism>
<evidence type="ECO:0000256" key="7">
    <source>
        <dbReference type="ARBA" id="ARBA00023136"/>
    </source>
</evidence>
<dbReference type="GO" id="GO:0005886">
    <property type="term" value="C:plasma membrane"/>
    <property type="evidence" value="ECO:0007669"/>
    <property type="project" value="UniProtKB-SubCell"/>
</dbReference>
<keyword evidence="7 9" id="KW-0472">Membrane</keyword>
<evidence type="ECO:0000256" key="3">
    <source>
        <dbReference type="ARBA" id="ARBA00022475"/>
    </source>
</evidence>
<accession>A0A2P4F0I6</accession>
<evidence type="ECO:0000256" key="2">
    <source>
        <dbReference type="ARBA" id="ARBA00022448"/>
    </source>
</evidence>
<sequence length="143" mass="14472">MSIDWAAFTPWSALLGGALIGAAAALLMLFNGRIAGISGLVGRLLTPQAGNGEALLFVLGLLLAPWLYMALAGEINVQVEAGPVALIVAGLLVGFGARLGSGCTSGHGVCGLSRLSPRSLVATLSFMGAGFITVFVLRHLLGV</sequence>
<dbReference type="EMBL" id="PPSK01000001">
    <property type="protein sequence ID" value="POB06517.1"/>
    <property type="molecule type" value="Genomic_DNA"/>
</dbReference>
<proteinExistence type="inferred from homology"/>
<evidence type="ECO:0000256" key="4">
    <source>
        <dbReference type="ARBA" id="ARBA00022519"/>
    </source>
</evidence>
<dbReference type="Proteomes" id="UP000243451">
    <property type="component" value="Unassembled WGS sequence"/>
</dbReference>
<comment type="subcellular location">
    <subcellularLocation>
        <location evidence="1">Cell inner membrane</location>
        <topology evidence="1">Multi-pass membrane protein</topology>
    </subcellularLocation>
</comment>
<dbReference type="InterPro" id="IPR007272">
    <property type="entry name" value="Sulf_transp_TsuA/YedE"/>
</dbReference>
<dbReference type="AlphaFoldDB" id="A0A2P4F0I6"/>
<evidence type="ECO:0000256" key="5">
    <source>
        <dbReference type="ARBA" id="ARBA00022692"/>
    </source>
</evidence>
<name>A0A2P4F0I6_9GAMM</name>
<evidence type="ECO:0000256" key="8">
    <source>
        <dbReference type="ARBA" id="ARBA00035655"/>
    </source>
</evidence>
<evidence type="ECO:0000256" key="9">
    <source>
        <dbReference type="SAM" id="Phobius"/>
    </source>
</evidence>
<gene>
    <name evidence="10" type="ORF">C1949_01905</name>
</gene>
<dbReference type="PANTHER" id="PTHR30574">
    <property type="entry name" value="INNER MEMBRANE PROTEIN YEDE"/>
    <property type="match status" value="1"/>
</dbReference>
<feature type="transmembrane region" description="Helical" evidence="9">
    <location>
        <begin position="120"/>
        <end position="141"/>
    </location>
</feature>
<keyword evidence="6 9" id="KW-1133">Transmembrane helix</keyword>
<evidence type="ECO:0000313" key="11">
    <source>
        <dbReference type="Proteomes" id="UP000243451"/>
    </source>
</evidence>
<feature type="transmembrane region" description="Helical" evidence="9">
    <location>
        <begin position="12"/>
        <end position="30"/>
    </location>
</feature>
<feature type="transmembrane region" description="Helical" evidence="9">
    <location>
        <begin position="81"/>
        <end position="99"/>
    </location>
</feature>
<keyword evidence="5 9" id="KW-0812">Transmembrane</keyword>
<feature type="transmembrane region" description="Helical" evidence="9">
    <location>
        <begin position="51"/>
        <end position="69"/>
    </location>
</feature>
<comment type="similarity">
    <text evidence="8">Belongs to the TsuA/YedE (TC 9.B.102) family.</text>
</comment>
<evidence type="ECO:0000313" key="10">
    <source>
        <dbReference type="EMBL" id="POB06517.1"/>
    </source>
</evidence>
<dbReference type="PANTHER" id="PTHR30574:SF1">
    <property type="entry name" value="SULPHUR TRANSPORT DOMAIN-CONTAINING PROTEIN"/>
    <property type="match status" value="1"/>
</dbReference>
<evidence type="ECO:0000256" key="1">
    <source>
        <dbReference type="ARBA" id="ARBA00004429"/>
    </source>
</evidence>
<keyword evidence="3" id="KW-1003">Cell membrane</keyword>
<comment type="caution">
    <text evidence="10">The sequence shown here is derived from an EMBL/GenBank/DDBJ whole genome shotgun (WGS) entry which is preliminary data.</text>
</comment>
<dbReference type="OrthoDB" id="9814020at2"/>